<comment type="similarity">
    <text evidence="2">Belongs to the GSP N family.</text>
</comment>
<keyword evidence="4" id="KW-0813">Transport</keyword>
<evidence type="ECO:0000256" key="2">
    <source>
        <dbReference type="ARBA" id="ARBA00007208"/>
    </source>
</evidence>
<evidence type="ECO:0000256" key="7">
    <source>
        <dbReference type="ARBA" id="ARBA00022692"/>
    </source>
</evidence>
<name>A0A4R6PPR3_9GAMM</name>
<dbReference type="GO" id="GO:0005886">
    <property type="term" value="C:plasma membrane"/>
    <property type="evidence" value="ECO:0007669"/>
    <property type="project" value="UniProtKB-SubCell"/>
</dbReference>
<dbReference type="AlphaFoldDB" id="A0A4R6PPR3"/>
<protein>
    <recommendedName>
        <fullName evidence="3">Type II secretion system protein N</fullName>
    </recommendedName>
    <alternativeName>
        <fullName evidence="10">General secretion pathway protein N</fullName>
    </alternativeName>
</protein>
<reference evidence="11 12" key="1">
    <citation type="submission" date="2019-03" db="EMBL/GenBank/DDBJ databases">
        <title>Freshwater and sediment microbial communities from various areas in North America, analyzing microbe dynamics in response to fracking.</title>
        <authorList>
            <person name="Lamendella R."/>
        </authorList>
    </citation>
    <scope>NUCLEOTIDE SEQUENCE [LARGE SCALE GENOMIC DNA]</scope>
    <source>
        <strain evidence="11 12">18_TX</strain>
    </source>
</reference>
<evidence type="ECO:0000256" key="10">
    <source>
        <dbReference type="ARBA" id="ARBA00030772"/>
    </source>
</evidence>
<keyword evidence="6" id="KW-0997">Cell inner membrane</keyword>
<keyword evidence="12" id="KW-1185">Reference proteome</keyword>
<evidence type="ECO:0000256" key="9">
    <source>
        <dbReference type="ARBA" id="ARBA00023136"/>
    </source>
</evidence>
<evidence type="ECO:0000313" key="12">
    <source>
        <dbReference type="Proteomes" id="UP000295531"/>
    </source>
</evidence>
<keyword evidence="5" id="KW-1003">Cell membrane</keyword>
<comment type="caution">
    <text evidence="11">The sequence shown here is derived from an EMBL/GenBank/DDBJ whole genome shotgun (WGS) entry which is preliminary data.</text>
</comment>
<keyword evidence="7" id="KW-0812">Transmembrane</keyword>
<gene>
    <name evidence="11" type="ORF">DEU29_10273</name>
</gene>
<dbReference type="RefSeq" id="WP_133538643.1">
    <property type="nucleotide sequence ID" value="NZ_SNXI01000002.1"/>
</dbReference>
<proteinExistence type="inferred from homology"/>
<evidence type="ECO:0000256" key="1">
    <source>
        <dbReference type="ARBA" id="ARBA00004533"/>
    </source>
</evidence>
<dbReference type="Proteomes" id="UP000295531">
    <property type="component" value="Unassembled WGS sequence"/>
</dbReference>
<dbReference type="GO" id="GO:0015628">
    <property type="term" value="P:protein secretion by the type II secretion system"/>
    <property type="evidence" value="ECO:0007669"/>
    <property type="project" value="InterPro"/>
</dbReference>
<evidence type="ECO:0000256" key="5">
    <source>
        <dbReference type="ARBA" id="ARBA00022475"/>
    </source>
</evidence>
<dbReference type="OrthoDB" id="6118198at2"/>
<evidence type="ECO:0000256" key="4">
    <source>
        <dbReference type="ARBA" id="ARBA00022448"/>
    </source>
</evidence>
<evidence type="ECO:0000256" key="3">
    <source>
        <dbReference type="ARBA" id="ARBA00021563"/>
    </source>
</evidence>
<sequence>MKRWWLIAVYLLALLVMLPAKIIYWLPIPAQVSISQVSGSLWQGRIGSLQVQGVTLNDMQWDWQLLQLFTGEVAVDVRVPPQNNPLAVNGRISAGLTELAATDLRASGDLATLLQLANTRLPLKTQGNWNLSIDTFVVSDPSPAKWCNQLTGSANGRNIQVLVNGAWQSLGDFPVALGCAESGAVTLTMNGENSLGLAMQGDINSQDINISGTVRPNPRTPEGLAQMFQYLGQPDSQGRYRFSL</sequence>
<dbReference type="GO" id="GO:0015627">
    <property type="term" value="C:type II protein secretion system complex"/>
    <property type="evidence" value="ECO:0007669"/>
    <property type="project" value="InterPro"/>
</dbReference>
<evidence type="ECO:0000256" key="8">
    <source>
        <dbReference type="ARBA" id="ARBA00022927"/>
    </source>
</evidence>
<accession>A0A4R6PPR3</accession>
<dbReference type="Pfam" id="PF01203">
    <property type="entry name" value="T2SSN"/>
    <property type="match status" value="1"/>
</dbReference>
<evidence type="ECO:0000313" key="11">
    <source>
        <dbReference type="EMBL" id="TDP40173.1"/>
    </source>
</evidence>
<dbReference type="EMBL" id="SNXI01000002">
    <property type="protein sequence ID" value="TDP40173.1"/>
    <property type="molecule type" value="Genomic_DNA"/>
</dbReference>
<organism evidence="11 12">
    <name type="scientific">Idiomarina aquatica</name>
    <dbReference type="NCBI Taxonomy" id="1327752"/>
    <lineage>
        <taxon>Bacteria</taxon>
        <taxon>Pseudomonadati</taxon>
        <taxon>Pseudomonadota</taxon>
        <taxon>Gammaproteobacteria</taxon>
        <taxon>Alteromonadales</taxon>
        <taxon>Idiomarinaceae</taxon>
        <taxon>Idiomarina</taxon>
    </lineage>
</organism>
<keyword evidence="9" id="KW-0472">Membrane</keyword>
<evidence type="ECO:0000256" key="6">
    <source>
        <dbReference type="ARBA" id="ARBA00022519"/>
    </source>
</evidence>
<dbReference type="InterPro" id="IPR022792">
    <property type="entry name" value="T2SS_protein-GspN"/>
</dbReference>
<comment type="subcellular location">
    <subcellularLocation>
        <location evidence="1">Cell inner membrane</location>
    </subcellularLocation>
</comment>
<keyword evidence="8" id="KW-0653">Protein transport</keyword>